<organism evidence="2 3">
    <name type="scientific">Saguinus oedipus</name>
    <name type="common">Cotton-top tamarin</name>
    <name type="synonym">Oedipomidas oedipus</name>
    <dbReference type="NCBI Taxonomy" id="9490"/>
    <lineage>
        <taxon>Eukaryota</taxon>
        <taxon>Metazoa</taxon>
        <taxon>Chordata</taxon>
        <taxon>Craniata</taxon>
        <taxon>Vertebrata</taxon>
        <taxon>Euteleostomi</taxon>
        <taxon>Mammalia</taxon>
        <taxon>Eutheria</taxon>
        <taxon>Euarchontoglires</taxon>
        <taxon>Primates</taxon>
        <taxon>Haplorrhini</taxon>
        <taxon>Platyrrhini</taxon>
        <taxon>Cebidae</taxon>
        <taxon>Callitrichinae</taxon>
        <taxon>Saguinus</taxon>
    </lineage>
</organism>
<keyword evidence="3" id="KW-1185">Reference proteome</keyword>
<evidence type="ECO:0000313" key="3">
    <source>
        <dbReference type="Proteomes" id="UP001266305"/>
    </source>
</evidence>
<name>A0ABQ9US94_SAGOE</name>
<dbReference type="EMBL" id="JASSZA010000010">
    <property type="protein sequence ID" value="KAK2099948.1"/>
    <property type="molecule type" value="Genomic_DNA"/>
</dbReference>
<proteinExistence type="predicted"/>
<dbReference type="Proteomes" id="UP001266305">
    <property type="component" value="Unassembled WGS sequence"/>
</dbReference>
<gene>
    <name evidence="2" type="ORF">P7K49_021296</name>
</gene>
<feature type="non-terminal residue" evidence="2">
    <location>
        <position position="52"/>
    </location>
</feature>
<feature type="region of interest" description="Disordered" evidence="1">
    <location>
        <begin position="1"/>
        <end position="31"/>
    </location>
</feature>
<evidence type="ECO:0000313" key="2">
    <source>
        <dbReference type="EMBL" id="KAK2099948.1"/>
    </source>
</evidence>
<comment type="caution">
    <text evidence="2">The sequence shown here is derived from an EMBL/GenBank/DDBJ whole genome shotgun (WGS) entry which is preliminary data.</text>
</comment>
<accession>A0ABQ9US94</accession>
<evidence type="ECO:0000256" key="1">
    <source>
        <dbReference type="SAM" id="MobiDB-lite"/>
    </source>
</evidence>
<sequence length="52" mass="5396">VPRGAGVPPELPYRLAPARPGAHPSPPRHPIGWAAAAGIGTRWERLGPEPAS</sequence>
<feature type="non-terminal residue" evidence="2">
    <location>
        <position position="1"/>
    </location>
</feature>
<protein>
    <submittedName>
        <fullName evidence="2">Uncharacterized protein</fullName>
    </submittedName>
</protein>
<reference evidence="2 3" key="1">
    <citation type="submission" date="2023-05" db="EMBL/GenBank/DDBJ databases">
        <title>B98-5 Cell Line De Novo Hybrid Assembly: An Optical Mapping Approach.</title>
        <authorList>
            <person name="Kananen K."/>
            <person name="Auerbach J.A."/>
            <person name="Kautto E."/>
            <person name="Blachly J.S."/>
        </authorList>
    </citation>
    <scope>NUCLEOTIDE SEQUENCE [LARGE SCALE GENOMIC DNA]</scope>
    <source>
        <strain evidence="2">B95-8</strain>
        <tissue evidence="2">Cell line</tissue>
    </source>
</reference>